<reference evidence="2" key="1">
    <citation type="submission" date="2016-10" db="EMBL/GenBank/DDBJ databases">
        <authorList>
            <person name="Benchimol M."/>
            <person name="Almeida L.G."/>
            <person name="Vasconcelos A.T."/>
            <person name="Perreira-Neves A."/>
            <person name="Rosa I.A."/>
            <person name="Tasca T."/>
            <person name="Bogo M.R."/>
            <person name="de Souza W."/>
        </authorList>
    </citation>
    <scope>NUCLEOTIDE SEQUENCE [LARGE SCALE GENOMIC DNA]</scope>
    <source>
        <strain evidence="2">K</strain>
    </source>
</reference>
<dbReference type="GeneID" id="94840804"/>
<organism evidence="2 3">
    <name type="scientific">Tritrichomonas foetus</name>
    <dbReference type="NCBI Taxonomy" id="1144522"/>
    <lineage>
        <taxon>Eukaryota</taxon>
        <taxon>Metamonada</taxon>
        <taxon>Parabasalia</taxon>
        <taxon>Tritrichomonadida</taxon>
        <taxon>Tritrichomonadidae</taxon>
        <taxon>Tritrichomonas</taxon>
    </lineage>
</organism>
<accession>A0A1J4K3D9</accession>
<dbReference type="AlphaFoldDB" id="A0A1J4K3D9"/>
<keyword evidence="3" id="KW-1185">Reference proteome</keyword>
<gene>
    <name evidence="2" type="ORF">TRFO_28313</name>
</gene>
<name>A0A1J4K3D9_9EUKA</name>
<protein>
    <recommendedName>
        <fullName evidence="4">SH3 domain-containing protein</fullName>
    </recommendedName>
</protein>
<dbReference type="Proteomes" id="UP000179807">
    <property type="component" value="Unassembled WGS sequence"/>
</dbReference>
<evidence type="ECO:0000256" key="1">
    <source>
        <dbReference type="SAM" id="Coils"/>
    </source>
</evidence>
<keyword evidence="1" id="KW-0175">Coiled coil</keyword>
<dbReference type="OrthoDB" id="10576826at2759"/>
<dbReference type="RefSeq" id="XP_068357396.1">
    <property type="nucleotide sequence ID" value="XM_068506100.1"/>
</dbReference>
<sequence>MTSFQTLLCKIPRNLDQKQIFVEIRFTSQFLKTYKKYIFHVYDIISSLERSYRSAASTFLSAIQKTNSISNGLPNSNLIMAYVNSHEKRVAKLNQRAALLQSLLNEPFAKLKTNLTHQKKQLKIDLKNLKSLIQSSLDDLYKSINGYDKYFIMLQKTSSNSAYQSAAIPSKEQMKAITKLDEKLARTQTAYNIFHQKFAEYCRLRDIIFGKIDKLVFDTSEELKNIINHATRVDSSFLDEFEFNQPKIEVDLSSCFDEDENSEDENEQTFFFVNPEFPIVCGDTTLSPNETLAVMEAVGDMWTVHDRAGKQFLVPAKHLCPNASMNS</sequence>
<evidence type="ECO:0008006" key="4">
    <source>
        <dbReference type="Google" id="ProtNLM"/>
    </source>
</evidence>
<dbReference type="Gene3D" id="1.20.1270.60">
    <property type="entry name" value="Arfaptin homology (AH) domain/BAR domain"/>
    <property type="match status" value="1"/>
</dbReference>
<dbReference type="VEuPathDB" id="TrichDB:TRFO_28313"/>
<dbReference type="InterPro" id="IPR027267">
    <property type="entry name" value="AH/BAR_dom_sf"/>
</dbReference>
<dbReference type="EMBL" id="MLAK01000800">
    <property type="protein sequence ID" value="OHT04260.1"/>
    <property type="molecule type" value="Genomic_DNA"/>
</dbReference>
<evidence type="ECO:0000313" key="3">
    <source>
        <dbReference type="Proteomes" id="UP000179807"/>
    </source>
</evidence>
<proteinExistence type="predicted"/>
<evidence type="ECO:0000313" key="2">
    <source>
        <dbReference type="EMBL" id="OHT04260.1"/>
    </source>
</evidence>
<feature type="coiled-coil region" evidence="1">
    <location>
        <begin position="83"/>
        <end position="139"/>
    </location>
</feature>
<comment type="caution">
    <text evidence="2">The sequence shown here is derived from an EMBL/GenBank/DDBJ whole genome shotgun (WGS) entry which is preliminary data.</text>
</comment>
<dbReference type="SUPFAM" id="SSF103657">
    <property type="entry name" value="BAR/IMD domain-like"/>
    <property type="match status" value="1"/>
</dbReference>